<keyword evidence="1" id="KW-0732">Signal</keyword>
<feature type="domain" description="CMP/dCMP-type deaminase" evidence="2">
    <location>
        <begin position="43"/>
        <end position="184"/>
    </location>
</feature>
<evidence type="ECO:0000259" key="2">
    <source>
        <dbReference type="PROSITE" id="PS51747"/>
    </source>
</evidence>
<dbReference type="InterPro" id="IPR016193">
    <property type="entry name" value="Cytidine_deaminase-like"/>
</dbReference>
<organism evidence="3 4">
    <name type="scientific">Septoria linicola</name>
    <dbReference type="NCBI Taxonomy" id="215465"/>
    <lineage>
        <taxon>Eukaryota</taxon>
        <taxon>Fungi</taxon>
        <taxon>Dikarya</taxon>
        <taxon>Ascomycota</taxon>
        <taxon>Pezizomycotina</taxon>
        <taxon>Dothideomycetes</taxon>
        <taxon>Dothideomycetidae</taxon>
        <taxon>Mycosphaerellales</taxon>
        <taxon>Mycosphaerellaceae</taxon>
        <taxon>Septoria</taxon>
    </lineage>
</organism>
<accession>A0A9Q9ELM3</accession>
<gene>
    <name evidence="3" type="ORF">Slin15195_G078760</name>
</gene>
<evidence type="ECO:0000313" key="4">
    <source>
        <dbReference type="Proteomes" id="UP001056384"/>
    </source>
</evidence>
<dbReference type="CDD" id="cd01285">
    <property type="entry name" value="nucleoside_deaminase"/>
    <property type="match status" value="1"/>
</dbReference>
<dbReference type="PANTHER" id="PTHR11079:SF203">
    <property type="entry name" value="CMP_DCMP-TYPE DEAMINASE DOMAIN-CONTAINING PROTEIN"/>
    <property type="match status" value="1"/>
</dbReference>
<evidence type="ECO:0000256" key="1">
    <source>
        <dbReference type="SAM" id="SignalP"/>
    </source>
</evidence>
<reference evidence="3" key="1">
    <citation type="submission" date="2022-06" db="EMBL/GenBank/DDBJ databases">
        <title>Complete genome sequences of two strains of the flax pathogen Septoria linicola.</title>
        <authorList>
            <person name="Lapalu N."/>
            <person name="Simon A."/>
            <person name="Demenou B."/>
            <person name="Paumier D."/>
            <person name="Guillot M.-P."/>
            <person name="Gout L."/>
            <person name="Valade R."/>
        </authorList>
    </citation>
    <scope>NUCLEOTIDE SEQUENCE</scope>
    <source>
        <strain evidence="3">SE15195</strain>
    </source>
</reference>
<proteinExistence type="predicted"/>
<dbReference type="Proteomes" id="UP001056384">
    <property type="component" value="Chromosome 6"/>
</dbReference>
<dbReference type="Gene3D" id="3.40.140.10">
    <property type="entry name" value="Cytidine Deaminase, domain 2"/>
    <property type="match status" value="1"/>
</dbReference>
<dbReference type="Pfam" id="PF00383">
    <property type="entry name" value="dCMP_cyt_deam_1"/>
    <property type="match status" value="1"/>
</dbReference>
<dbReference type="InterPro" id="IPR002125">
    <property type="entry name" value="CMP_dCMP_dom"/>
</dbReference>
<dbReference type="AlphaFoldDB" id="A0A9Q9ELM3"/>
<dbReference type="PROSITE" id="PS51747">
    <property type="entry name" value="CYT_DCMP_DEAMINASES_2"/>
    <property type="match status" value="1"/>
</dbReference>
<keyword evidence="4" id="KW-1185">Reference proteome</keyword>
<dbReference type="PANTHER" id="PTHR11079">
    <property type="entry name" value="CYTOSINE DEAMINASE FAMILY MEMBER"/>
    <property type="match status" value="1"/>
</dbReference>
<dbReference type="GO" id="GO:0002100">
    <property type="term" value="P:tRNA wobble adenosine to inosine editing"/>
    <property type="evidence" value="ECO:0007669"/>
    <property type="project" value="TreeGrafter"/>
</dbReference>
<dbReference type="OrthoDB" id="408702at2759"/>
<dbReference type="EMBL" id="CP099423">
    <property type="protein sequence ID" value="USW54557.1"/>
    <property type="molecule type" value="Genomic_DNA"/>
</dbReference>
<evidence type="ECO:0000313" key="3">
    <source>
        <dbReference type="EMBL" id="USW54557.1"/>
    </source>
</evidence>
<feature type="chain" id="PRO_5040313764" evidence="1">
    <location>
        <begin position="26"/>
        <end position="234"/>
    </location>
</feature>
<dbReference type="GO" id="GO:0052717">
    <property type="term" value="F:tRNA-specific adenosine-34 deaminase activity"/>
    <property type="evidence" value="ECO:0007669"/>
    <property type="project" value="TreeGrafter"/>
</dbReference>
<name>A0A9Q9ELM3_9PEZI</name>
<dbReference type="SUPFAM" id="SSF53927">
    <property type="entry name" value="Cytidine deaminase-like"/>
    <property type="match status" value="1"/>
</dbReference>
<sequence>MKIISRPRFCSSLLLICCIFNFVSCHQQPIADPNLAINGIPSSTRAHWMRIANQALSDLVSPCPFGAFGTAVVNHTAGDGFGDLVCIGANSIAATGNPSLHGEMAAINNCTTVLTDPEGPYKLTASQAQAAFTSLSLYTNAESCPMCASAIRWAGFKEYIYGTSIDTLIRRGWGQIRIGSIEVFEQSFDLANPTRLTGEVLTNETDPYFFWQYDPDYPCPKGCERQEGSCRSSV</sequence>
<protein>
    <submittedName>
        <fullName evidence="3">Cytidine and deoxycytidylate deaminase domain, cytidine deaminase</fullName>
    </submittedName>
</protein>
<feature type="signal peptide" evidence="1">
    <location>
        <begin position="1"/>
        <end position="25"/>
    </location>
</feature>